<reference evidence="6" key="1">
    <citation type="journal article" date="2019" name="Int. J. Syst. Evol. Microbiol.">
        <title>The Global Catalogue of Microorganisms (GCM) 10K type strain sequencing project: providing services to taxonomists for standard genome sequencing and annotation.</title>
        <authorList>
            <consortium name="The Broad Institute Genomics Platform"/>
            <consortium name="The Broad Institute Genome Sequencing Center for Infectious Disease"/>
            <person name="Wu L."/>
            <person name="Ma J."/>
        </authorList>
    </citation>
    <scope>NUCLEOTIDE SEQUENCE [LARGE SCALE GENOMIC DNA]</scope>
    <source>
        <strain evidence="6">CECT 8570</strain>
    </source>
</reference>
<accession>A0ABV8V0G1</accession>
<dbReference type="InterPro" id="IPR003607">
    <property type="entry name" value="HD/PDEase_dom"/>
</dbReference>
<feature type="domain" description="HPt" evidence="3">
    <location>
        <begin position="6"/>
        <end position="113"/>
    </location>
</feature>
<dbReference type="Proteomes" id="UP001595840">
    <property type="component" value="Unassembled WGS sequence"/>
</dbReference>
<evidence type="ECO:0000313" key="6">
    <source>
        <dbReference type="Proteomes" id="UP001595840"/>
    </source>
</evidence>
<dbReference type="RefSeq" id="WP_290264457.1">
    <property type="nucleotide sequence ID" value="NZ_JAUFQG010000006.1"/>
</dbReference>
<dbReference type="SUPFAM" id="SSF47226">
    <property type="entry name" value="Histidine-containing phosphotransfer domain, HPT domain"/>
    <property type="match status" value="1"/>
</dbReference>
<dbReference type="PROSITE" id="PS50894">
    <property type="entry name" value="HPT"/>
    <property type="match status" value="1"/>
</dbReference>
<dbReference type="Pfam" id="PF01627">
    <property type="entry name" value="Hpt"/>
    <property type="match status" value="1"/>
</dbReference>
<dbReference type="PANTHER" id="PTHR43155">
    <property type="entry name" value="CYCLIC DI-GMP PHOSPHODIESTERASE PA4108-RELATED"/>
    <property type="match status" value="1"/>
</dbReference>
<dbReference type="Pfam" id="PF13487">
    <property type="entry name" value="HD_5"/>
    <property type="match status" value="1"/>
</dbReference>
<dbReference type="PROSITE" id="PS51832">
    <property type="entry name" value="HD_GYP"/>
    <property type="match status" value="1"/>
</dbReference>
<evidence type="ECO:0000256" key="2">
    <source>
        <dbReference type="PROSITE-ProRule" id="PRU00110"/>
    </source>
</evidence>
<evidence type="ECO:0000259" key="3">
    <source>
        <dbReference type="PROSITE" id="PS50894"/>
    </source>
</evidence>
<evidence type="ECO:0000259" key="4">
    <source>
        <dbReference type="PROSITE" id="PS51832"/>
    </source>
</evidence>
<dbReference type="InterPro" id="IPR037522">
    <property type="entry name" value="HD_GYP_dom"/>
</dbReference>
<organism evidence="5 6">
    <name type="scientific">Simiduia curdlanivorans</name>
    <dbReference type="NCBI Taxonomy" id="1492769"/>
    <lineage>
        <taxon>Bacteria</taxon>
        <taxon>Pseudomonadati</taxon>
        <taxon>Pseudomonadota</taxon>
        <taxon>Gammaproteobacteria</taxon>
        <taxon>Cellvibrionales</taxon>
        <taxon>Cellvibrionaceae</taxon>
        <taxon>Simiduia</taxon>
    </lineage>
</organism>
<gene>
    <name evidence="5" type="ORF">ACFOX3_00250</name>
</gene>
<feature type="domain" description="HD-GYP" evidence="4">
    <location>
        <begin position="171"/>
        <end position="363"/>
    </location>
</feature>
<evidence type="ECO:0000313" key="5">
    <source>
        <dbReference type="EMBL" id="MFC4360705.1"/>
    </source>
</evidence>
<name>A0ABV8V0G1_9GAMM</name>
<evidence type="ECO:0000256" key="1">
    <source>
        <dbReference type="ARBA" id="ARBA00023012"/>
    </source>
</evidence>
<dbReference type="Gene3D" id="1.20.120.160">
    <property type="entry name" value="HPT domain"/>
    <property type="match status" value="1"/>
</dbReference>
<keyword evidence="2" id="KW-0597">Phosphoprotein</keyword>
<dbReference type="CDD" id="cd00088">
    <property type="entry name" value="HPT"/>
    <property type="match status" value="1"/>
</dbReference>
<proteinExistence type="predicted"/>
<dbReference type="InterPro" id="IPR008207">
    <property type="entry name" value="Sig_transdc_His_kin_Hpt_dom"/>
</dbReference>
<feature type="modified residue" description="Phosphohistidine" evidence="2">
    <location>
        <position position="53"/>
    </location>
</feature>
<comment type="caution">
    <text evidence="5">The sequence shown here is derived from an EMBL/GenBank/DDBJ whole genome shotgun (WGS) entry which is preliminary data.</text>
</comment>
<sequence length="363" mass="40576">MTTAQFSSPDAEMVADFFNDFEEAYQASEHLLLKLEKEPSNDALLNDLFRRVHTIKGNLIYVGLVDICPLLQSVEDVLEPLRKGQLRYDDLLSDVILLAMDTTHELVENRLQQQASNLGEAQMQSICEKISRIANCEPSQRTAIISQAIKALDAEAELAAPDSEFSKHGVVLNNDLRFFAQLLPAIDQRSPYWAGRTQRIAELALNMNSAAGAPIDANQLLAAVYMHDFAMAFLPLELLHKPEKYTAAERLRVQAHVKTSATLMQEMGNWAQAANIILQHHEQCNGAGYPNKLTESEICDGAKILAIADAFDACVNSRAHVDQPQRPLIRAILEINRYAGSQFSQDWVNIFNQIARPKRTQSH</sequence>
<dbReference type="Gene3D" id="1.10.3210.10">
    <property type="entry name" value="Hypothetical protein af1432"/>
    <property type="match status" value="1"/>
</dbReference>
<dbReference type="CDD" id="cd00077">
    <property type="entry name" value="HDc"/>
    <property type="match status" value="1"/>
</dbReference>
<dbReference type="SUPFAM" id="SSF109604">
    <property type="entry name" value="HD-domain/PDEase-like"/>
    <property type="match status" value="1"/>
</dbReference>
<keyword evidence="6" id="KW-1185">Reference proteome</keyword>
<dbReference type="EMBL" id="JBHSCX010000001">
    <property type="protein sequence ID" value="MFC4360705.1"/>
    <property type="molecule type" value="Genomic_DNA"/>
</dbReference>
<dbReference type="PANTHER" id="PTHR43155:SF2">
    <property type="entry name" value="CYCLIC DI-GMP PHOSPHODIESTERASE PA4108"/>
    <property type="match status" value="1"/>
</dbReference>
<dbReference type="InterPro" id="IPR036641">
    <property type="entry name" value="HPT_dom_sf"/>
</dbReference>
<keyword evidence="1" id="KW-0902">Two-component regulatory system</keyword>
<dbReference type="SMART" id="SM00073">
    <property type="entry name" value="HPT"/>
    <property type="match status" value="1"/>
</dbReference>
<protein>
    <submittedName>
        <fullName evidence="5">HD domain-containing phosphohydrolase</fullName>
    </submittedName>
</protein>